<feature type="signal peptide" evidence="4">
    <location>
        <begin position="1"/>
        <end position="17"/>
    </location>
</feature>
<dbReference type="Proteomes" id="UP000243723">
    <property type="component" value="Unassembled WGS sequence"/>
</dbReference>
<dbReference type="InterPro" id="IPR000560">
    <property type="entry name" value="His_Pase_clade-2"/>
</dbReference>
<dbReference type="SUPFAM" id="SSF53254">
    <property type="entry name" value="Phosphoglycerate mutase-like"/>
    <property type="match status" value="1"/>
</dbReference>
<dbReference type="Pfam" id="PF00328">
    <property type="entry name" value="His_Phos_2"/>
    <property type="match status" value="1"/>
</dbReference>
<keyword evidence="3" id="KW-0472">Membrane</keyword>
<dbReference type="EMBL" id="NHZQ01000010">
    <property type="protein sequence ID" value="PSK59225.1"/>
    <property type="molecule type" value="Genomic_DNA"/>
</dbReference>
<gene>
    <name evidence="5" type="ORF">B9Z65_3549</name>
</gene>
<evidence type="ECO:0000256" key="1">
    <source>
        <dbReference type="ARBA" id="ARBA00005375"/>
    </source>
</evidence>
<feature type="transmembrane region" description="Helical" evidence="3">
    <location>
        <begin position="428"/>
        <end position="452"/>
    </location>
</feature>
<accession>A0A2P8AFI1</accession>
<dbReference type="STRING" id="40998.A0A2P8AFI1"/>
<dbReference type="GO" id="GO:0016791">
    <property type="term" value="F:phosphatase activity"/>
    <property type="evidence" value="ECO:0007669"/>
    <property type="project" value="TreeGrafter"/>
</dbReference>
<feature type="chain" id="PRO_5015161182" evidence="4">
    <location>
        <begin position="18"/>
        <end position="485"/>
    </location>
</feature>
<sequence>MFFKAGLTAGLAATAAAETIHSVVVFSRHGDRTSKYFPVYQLTALGATEVYETGDFYRQRYLSNTSEFQIAGISSDRVVEPQVWASAPDQAVLYQTATVFLQGLYPPLNSINRGVSTEELANGTSTEDPLNGYQFILVHGEDDTSPDTIWIKGDEQCPAWTSASKSYRNTPSYQNLLNSTASFYSQFEPILNPIMGQGNVSYKNAYSVFDLLNTASIHNASVSSEIDSSALDQARFLADQWEFNMNYNATQPLRSVGGASLAGGILSQMAAVVKSGASKQKFNLMAGSYDTFLSFFGLTNLTAASPNFFGLPNYAATLTFELFSEADNASFPQNVNDDLKVRFLFKNGTGASLDAFPLFGQDQTSLSYGQFVSEMKGRAVNTVPQWCAMCGSTADFCVAANQTADASAKGSSGSSSSQGSSGSKLSNAAAGGIGAGVTLAVVAVLGGLAALLMRRKGKKGGEGVTQVSERPKAEKSVGGSETDSV</sequence>
<evidence type="ECO:0000256" key="2">
    <source>
        <dbReference type="SAM" id="MobiDB-lite"/>
    </source>
</evidence>
<name>A0A2P8AFI1_9PEZI</name>
<dbReference type="InterPro" id="IPR050645">
    <property type="entry name" value="Histidine_acid_phosphatase"/>
</dbReference>
<evidence type="ECO:0000313" key="5">
    <source>
        <dbReference type="EMBL" id="PSK59225.1"/>
    </source>
</evidence>
<keyword evidence="6" id="KW-1185">Reference proteome</keyword>
<dbReference type="PANTHER" id="PTHR11567:SF142">
    <property type="entry name" value="PHOSPHOGLYCERATE MUTASE-LIKE PROTEIN"/>
    <property type="match status" value="1"/>
</dbReference>
<feature type="region of interest" description="Disordered" evidence="2">
    <location>
        <begin position="456"/>
        <end position="485"/>
    </location>
</feature>
<dbReference type="AlphaFoldDB" id="A0A2P8AFI1"/>
<proteinExistence type="inferred from homology"/>
<dbReference type="Gene3D" id="3.40.50.1240">
    <property type="entry name" value="Phosphoglycerate mutase-like"/>
    <property type="match status" value="1"/>
</dbReference>
<comment type="caution">
    <text evidence="5">The sequence shown here is derived from an EMBL/GenBank/DDBJ whole genome shotgun (WGS) entry which is preliminary data.</text>
</comment>
<evidence type="ECO:0000256" key="4">
    <source>
        <dbReference type="SAM" id="SignalP"/>
    </source>
</evidence>
<dbReference type="OrthoDB" id="258392at2759"/>
<protein>
    <submittedName>
        <fullName evidence="5">Lysosomal acid phosphatase</fullName>
    </submittedName>
</protein>
<reference evidence="5 6" key="1">
    <citation type="submission" date="2017-05" db="EMBL/GenBank/DDBJ databases">
        <title>Draft genome sequence of Elsinoe australis.</title>
        <authorList>
            <person name="Cheng Q."/>
        </authorList>
    </citation>
    <scope>NUCLEOTIDE SEQUENCE [LARGE SCALE GENOMIC DNA]</scope>
    <source>
        <strain evidence="5 6">NL1</strain>
    </source>
</reference>
<evidence type="ECO:0000313" key="6">
    <source>
        <dbReference type="Proteomes" id="UP000243723"/>
    </source>
</evidence>
<evidence type="ECO:0000256" key="3">
    <source>
        <dbReference type="SAM" id="Phobius"/>
    </source>
</evidence>
<organism evidence="5 6">
    <name type="scientific">Elsinoe australis</name>
    <dbReference type="NCBI Taxonomy" id="40998"/>
    <lineage>
        <taxon>Eukaryota</taxon>
        <taxon>Fungi</taxon>
        <taxon>Dikarya</taxon>
        <taxon>Ascomycota</taxon>
        <taxon>Pezizomycotina</taxon>
        <taxon>Dothideomycetes</taxon>
        <taxon>Dothideomycetidae</taxon>
        <taxon>Myriangiales</taxon>
        <taxon>Elsinoaceae</taxon>
        <taxon>Elsinoe</taxon>
    </lineage>
</organism>
<keyword evidence="3" id="KW-0812">Transmembrane</keyword>
<dbReference type="PANTHER" id="PTHR11567">
    <property type="entry name" value="ACID PHOSPHATASE-RELATED"/>
    <property type="match status" value="1"/>
</dbReference>
<dbReference type="InterPro" id="IPR029033">
    <property type="entry name" value="His_PPase_superfam"/>
</dbReference>
<comment type="similarity">
    <text evidence="1">Belongs to the histidine acid phosphatase family.</text>
</comment>
<keyword evidence="3" id="KW-1133">Transmembrane helix</keyword>
<keyword evidence="4" id="KW-0732">Signal</keyword>